<reference evidence="4" key="2">
    <citation type="submission" date="2020-09" db="EMBL/GenBank/DDBJ databases">
        <authorList>
            <person name="Sun Q."/>
            <person name="Ohkuma M."/>
        </authorList>
    </citation>
    <scope>NUCLEOTIDE SEQUENCE</scope>
    <source>
        <strain evidence="4">JCM 14719</strain>
    </source>
</reference>
<dbReference type="AlphaFoldDB" id="A0A8J3BCD1"/>
<dbReference type="InterPro" id="IPR025711">
    <property type="entry name" value="PepSY"/>
</dbReference>
<dbReference type="Proteomes" id="UP000637720">
    <property type="component" value="Unassembled WGS sequence"/>
</dbReference>
<evidence type="ECO:0000313" key="4">
    <source>
        <dbReference type="EMBL" id="GGJ94087.1"/>
    </source>
</evidence>
<dbReference type="RefSeq" id="WP_054669180.1">
    <property type="nucleotide sequence ID" value="NZ_BMOF01000005.1"/>
</dbReference>
<sequence length="453" mass="51235">MYRRIAAVLFPVLVLALIGTGYWGYQEHQEKNAILIKTENQYQRAFHELNNHMDQLRSELGKVLAVNSRRGVAQTLSNVWRLAYAAQEDVGQLPLTLMPFNKTEDFLSKIGNFAHQTAIRDLSKEPLTPEERKTLEVLYKQATEIQRELNKVQTAILERQLRWMDVELALASDDKRMDNTIIDGLRTVDDRVRQYGEMDFGVEAAYEGAFNKSELDKRWGQPITADEAKKRALAFLGMERASNLDVRVVENKSGVEYRSYSVAVRRPGDAVDQDINLDVTYRGGHVLWMLDNRPIGKPRLTLNQGLEKAAAFLKQRGLLNMEAVEASQHDGVGMYNFVATQNGVRLYPDAVAVQVALDSGRVIGYSAESYLRNHRPRTLSAPALTEAQARQRVNGHVRIEDAGLALIKNDAGREVLCYEFLVRNGQDRYRIFLNAQTGEEEKVDEIAPVTSAQ</sequence>
<dbReference type="Pfam" id="PF03413">
    <property type="entry name" value="PepSY"/>
    <property type="match status" value="1"/>
</dbReference>
<feature type="domain" description="Sporulation protein YpeB PepSY1 and PepSY2" evidence="2">
    <location>
        <begin position="184"/>
        <end position="379"/>
    </location>
</feature>
<dbReference type="EMBL" id="BMOF01000005">
    <property type="protein sequence ID" value="GGJ94087.1"/>
    <property type="molecule type" value="Genomic_DNA"/>
</dbReference>
<dbReference type="NCBIfam" id="TIGR02889">
    <property type="entry name" value="spore_YpeB"/>
    <property type="match status" value="1"/>
</dbReference>
<dbReference type="InterPro" id="IPR048402">
    <property type="entry name" value="YpeB_N"/>
</dbReference>
<dbReference type="InterPro" id="IPR014239">
    <property type="entry name" value="YpeB_PepSY1-2"/>
</dbReference>
<evidence type="ECO:0000259" key="3">
    <source>
        <dbReference type="Pfam" id="PF20769"/>
    </source>
</evidence>
<dbReference type="Pfam" id="PF14620">
    <property type="entry name" value="YPEB_PepSY1-2"/>
    <property type="match status" value="1"/>
</dbReference>
<reference evidence="4" key="1">
    <citation type="journal article" date="2014" name="Int. J. Syst. Evol. Microbiol.">
        <title>Complete genome sequence of Corynebacterium casei LMG S-19264T (=DSM 44701T), isolated from a smear-ripened cheese.</title>
        <authorList>
            <consortium name="US DOE Joint Genome Institute (JGI-PGF)"/>
            <person name="Walter F."/>
            <person name="Albersmeier A."/>
            <person name="Kalinowski J."/>
            <person name="Ruckert C."/>
        </authorList>
    </citation>
    <scope>NUCLEOTIDE SEQUENCE</scope>
    <source>
        <strain evidence="4">JCM 14719</strain>
    </source>
</reference>
<proteinExistence type="predicted"/>
<keyword evidence="5" id="KW-1185">Reference proteome</keyword>
<comment type="caution">
    <text evidence="4">The sequence shown here is derived from an EMBL/GenBank/DDBJ whole genome shotgun (WGS) entry which is preliminary data.</text>
</comment>
<name>A0A8J3BCD1_9BACI</name>
<feature type="domain" description="Sporulation protein YpeB N-terminal" evidence="3">
    <location>
        <begin position="30"/>
        <end position="165"/>
    </location>
</feature>
<feature type="domain" description="PepSY" evidence="1">
    <location>
        <begin position="384"/>
        <end position="443"/>
    </location>
</feature>
<dbReference type="Pfam" id="PF20769">
    <property type="entry name" value="YPEB_N"/>
    <property type="match status" value="1"/>
</dbReference>
<evidence type="ECO:0000259" key="1">
    <source>
        <dbReference type="Pfam" id="PF03413"/>
    </source>
</evidence>
<gene>
    <name evidence="4" type="ORF">GCM10007043_04850</name>
</gene>
<protein>
    <submittedName>
        <fullName evidence="4">Germination protein YpeB</fullName>
    </submittedName>
</protein>
<evidence type="ECO:0000259" key="2">
    <source>
        <dbReference type="Pfam" id="PF14620"/>
    </source>
</evidence>
<organism evidence="4 5">
    <name type="scientific">Calditerricola satsumensis</name>
    <dbReference type="NCBI Taxonomy" id="373054"/>
    <lineage>
        <taxon>Bacteria</taxon>
        <taxon>Bacillati</taxon>
        <taxon>Bacillota</taxon>
        <taxon>Bacilli</taxon>
        <taxon>Bacillales</taxon>
        <taxon>Bacillaceae</taxon>
        <taxon>Calditerricola</taxon>
    </lineage>
</organism>
<evidence type="ECO:0000313" key="5">
    <source>
        <dbReference type="Proteomes" id="UP000637720"/>
    </source>
</evidence>
<dbReference type="GO" id="GO:0009847">
    <property type="term" value="P:spore germination"/>
    <property type="evidence" value="ECO:0007669"/>
    <property type="project" value="InterPro"/>
</dbReference>
<accession>A0A8J3BCD1</accession>